<evidence type="ECO:0000313" key="3">
    <source>
        <dbReference type="EMBL" id="MER6983033.1"/>
    </source>
</evidence>
<protein>
    <submittedName>
        <fullName evidence="3">SCO2523 family variant P-loop protein</fullName>
    </submittedName>
</protein>
<organism evidence="3 4">
    <name type="scientific">Streptomyces carpinensis</name>
    <dbReference type="NCBI Taxonomy" id="66369"/>
    <lineage>
        <taxon>Bacteria</taxon>
        <taxon>Bacillati</taxon>
        <taxon>Actinomycetota</taxon>
        <taxon>Actinomycetes</taxon>
        <taxon>Kitasatosporales</taxon>
        <taxon>Streptomycetaceae</taxon>
        <taxon>Streptomyces</taxon>
    </lineage>
</organism>
<dbReference type="InterPro" id="IPR027417">
    <property type="entry name" value="P-loop_NTPase"/>
</dbReference>
<keyword evidence="2" id="KW-0067">ATP-binding</keyword>
<evidence type="ECO:0000313" key="4">
    <source>
        <dbReference type="Proteomes" id="UP001458415"/>
    </source>
</evidence>
<comment type="caution">
    <text evidence="3">The sequence shown here is derived from an EMBL/GenBank/DDBJ whole genome shotgun (WGS) entry which is preliminary data.</text>
</comment>
<proteinExistence type="predicted"/>
<dbReference type="RefSeq" id="WP_086727683.1">
    <property type="nucleotide sequence ID" value="NZ_MUBM01000197.1"/>
</dbReference>
<dbReference type="InterPro" id="IPR050625">
    <property type="entry name" value="ParA/MinD_ATPase"/>
</dbReference>
<gene>
    <name evidence="3" type="ORF">ABT317_40270</name>
</gene>
<keyword evidence="4" id="KW-1185">Reference proteome</keyword>
<evidence type="ECO:0000256" key="2">
    <source>
        <dbReference type="ARBA" id="ARBA00022840"/>
    </source>
</evidence>
<dbReference type="Proteomes" id="UP001458415">
    <property type="component" value="Unassembled WGS sequence"/>
</dbReference>
<dbReference type="EMBL" id="JBEPCU010001223">
    <property type="protein sequence ID" value="MER6983033.1"/>
    <property type="molecule type" value="Genomic_DNA"/>
</dbReference>
<sequence length="313" mass="34270">MIVFATSDKGGTGRSVTCANIAYRRALTGDNVAYVDFDFGSPTAATVFELGSAVRAHPGGGVHSYLQGRTAEPVRLDVWSLSEREALRGSLRGAGRLCLVPGDVGGGEFPADEAVTRRCANLFLALEEEFAVTLVDLSAGRSYAIDIALRTTARPELRDVVTRWLVFHRWTRQHLEATAALVRDERGILQIGAHWGHEQDALEGRVRYVRAAVPGIDLPEQDTGFPAAGHGLRPEQKEWLKACDAELTRRSGKLGLGRTVTLGTVPLDPVLQWREQLITDEDVLMPQIANRETAEAFQDLADGLTDESRWETL</sequence>
<keyword evidence="1" id="KW-0547">Nucleotide-binding</keyword>
<dbReference type="PANTHER" id="PTHR43384">
    <property type="entry name" value="SEPTUM SITE-DETERMINING PROTEIN MIND HOMOLOG, CHLOROPLASTIC-RELATED"/>
    <property type="match status" value="1"/>
</dbReference>
<dbReference type="Gene3D" id="3.40.50.300">
    <property type="entry name" value="P-loop containing nucleotide triphosphate hydrolases"/>
    <property type="match status" value="1"/>
</dbReference>
<dbReference type="SUPFAM" id="SSF52540">
    <property type="entry name" value="P-loop containing nucleoside triphosphate hydrolases"/>
    <property type="match status" value="1"/>
</dbReference>
<dbReference type="PANTHER" id="PTHR43384:SF6">
    <property type="entry name" value="SEPTUM SITE-DETERMINING PROTEIN MIND HOMOLOG, CHLOROPLASTIC"/>
    <property type="match status" value="1"/>
</dbReference>
<accession>A0ABV1WFS2</accession>
<dbReference type="NCBIfam" id="NF040564">
    <property type="entry name" value="SCO2523_fam"/>
    <property type="match status" value="1"/>
</dbReference>
<name>A0ABV1WFS2_9ACTN</name>
<reference evidence="3 4" key="1">
    <citation type="submission" date="2024-06" db="EMBL/GenBank/DDBJ databases">
        <title>The Natural Products Discovery Center: Release of the First 8490 Sequenced Strains for Exploring Actinobacteria Biosynthetic Diversity.</title>
        <authorList>
            <person name="Kalkreuter E."/>
            <person name="Kautsar S.A."/>
            <person name="Yang D."/>
            <person name="Bader C.D."/>
            <person name="Teijaro C.N."/>
            <person name="Fluegel L."/>
            <person name="Davis C.M."/>
            <person name="Simpson J.R."/>
            <person name="Lauterbach L."/>
            <person name="Steele A.D."/>
            <person name="Gui C."/>
            <person name="Meng S."/>
            <person name="Li G."/>
            <person name="Viehrig K."/>
            <person name="Ye F."/>
            <person name="Su P."/>
            <person name="Kiefer A.F."/>
            <person name="Nichols A."/>
            <person name="Cepeda A.J."/>
            <person name="Yan W."/>
            <person name="Fan B."/>
            <person name="Jiang Y."/>
            <person name="Adhikari A."/>
            <person name="Zheng C.-J."/>
            <person name="Schuster L."/>
            <person name="Cowan T.M."/>
            <person name="Smanski M.J."/>
            <person name="Chevrette M.G."/>
            <person name="De Carvalho L.P.S."/>
            <person name="Shen B."/>
        </authorList>
    </citation>
    <scope>NUCLEOTIDE SEQUENCE [LARGE SCALE GENOMIC DNA]</scope>
    <source>
        <strain evidence="3 4">NPDC000634</strain>
    </source>
</reference>
<evidence type="ECO:0000256" key="1">
    <source>
        <dbReference type="ARBA" id="ARBA00022741"/>
    </source>
</evidence>